<dbReference type="Gene3D" id="3.40.50.300">
    <property type="entry name" value="P-loop containing nucleotide triphosphate hydrolases"/>
    <property type="match status" value="1"/>
</dbReference>
<proteinExistence type="predicted"/>
<evidence type="ECO:0000259" key="1">
    <source>
        <dbReference type="Pfam" id="PF09037"/>
    </source>
</evidence>
<organism evidence="2 3">
    <name type="scientific">Rhizobium halophytocola</name>
    <dbReference type="NCBI Taxonomy" id="735519"/>
    <lineage>
        <taxon>Bacteria</taxon>
        <taxon>Pseudomonadati</taxon>
        <taxon>Pseudomonadota</taxon>
        <taxon>Alphaproteobacteria</taxon>
        <taxon>Hyphomicrobiales</taxon>
        <taxon>Rhizobiaceae</taxon>
        <taxon>Rhizobium/Agrobacterium group</taxon>
        <taxon>Rhizobium</taxon>
    </lineage>
</organism>
<dbReference type="PIRSF" id="PIRSF021497">
    <property type="entry name" value="Sulphotransferase_Stf0"/>
    <property type="match status" value="1"/>
</dbReference>
<dbReference type="InterPro" id="IPR015124">
    <property type="entry name" value="Stf0"/>
</dbReference>
<gene>
    <name evidence="2" type="ORF">J2Z17_003769</name>
</gene>
<accession>A0ABS4E2Z3</accession>
<dbReference type="EMBL" id="JAGGJU010000011">
    <property type="protein sequence ID" value="MBP1852312.1"/>
    <property type="molecule type" value="Genomic_DNA"/>
</dbReference>
<evidence type="ECO:0000313" key="3">
    <source>
        <dbReference type="Proteomes" id="UP000759443"/>
    </source>
</evidence>
<dbReference type="Proteomes" id="UP000759443">
    <property type="component" value="Unassembled WGS sequence"/>
</dbReference>
<reference evidence="2 3" key="1">
    <citation type="submission" date="2021-03" db="EMBL/GenBank/DDBJ databases">
        <title>Genomic Encyclopedia of Type Strains, Phase IV (KMG-IV): sequencing the most valuable type-strain genomes for metagenomic binning, comparative biology and taxonomic classification.</title>
        <authorList>
            <person name="Goeker M."/>
        </authorList>
    </citation>
    <scope>NUCLEOTIDE SEQUENCE [LARGE SCALE GENOMIC DNA]</scope>
    <source>
        <strain evidence="2 3">DSM 21600</strain>
    </source>
</reference>
<name>A0ABS4E2Z3_9HYPH</name>
<dbReference type="Pfam" id="PF09037">
    <property type="entry name" value="Sulphotransf"/>
    <property type="match status" value="1"/>
</dbReference>
<dbReference type="SUPFAM" id="SSF52540">
    <property type="entry name" value="P-loop containing nucleoside triphosphate hydrolases"/>
    <property type="match status" value="1"/>
</dbReference>
<evidence type="ECO:0000313" key="2">
    <source>
        <dbReference type="EMBL" id="MBP1852312.1"/>
    </source>
</evidence>
<dbReference type="RefSeq" id="WP_342454432.1">
    <property type="nucleotide sequence ID" value="NZ_JAGGJU010000011.1"/>
</dbReference>
<feature type="domain" description="Sulphotransferase Stf0" evidence="1">
    <location>
        <begin position="21"/>
        <end position="263"/>
    </location>
</feature>
<comment type="caution">
    <text evidence="2">The sequence shown here is derived from an EMBL/GenBank/DDBJ whole genome shotgun (WGS) entry which is preliminary data.</text>
</comment>
<dbReference type="InterPro" id="IPR027417">
    <property type="entry name" value="P-loop_NTPase"/>
</dbReference>
<sequence length="268" mass="28525">MPVYGAAISNATDPGPMFDGYILCGTPRTGSTLLCDMLASTGKAGRPNSFFRPQSLANWSARWGLPLPEAAAGLPLNAAYLQAAIAHGTAGTGMFGLRLMRENLAALEITLDRLYPGQTSDLARLAAAFGRLLFVHLSRADTLAQAISLTKAEQTGLWHRAADGSDYERLGAPGAPVYDFARLHARRLALEADDAAWRGWFGAEGITPFSVTYEGLAADPAGTVIGLCRALGVPPPDRKALKPAVAKIADQTSLAWAQRYRLDLCAER</sequence>
<keyword evidence="3" id="KW-1185">Reference proteome</keyword>
<protein>
    <submittedName>
        <fullName evidence="2">LPS sulfotransferase NodH</fullName>
    </submittedName>
</protein>
<dbReference type="InterPro" id="IPR024628">
    <property type="entry name" value="Sulfotransferase_Stf0_dom"/>
</dbReference>